<accession>A0ACC1RZY9</accession>
<comment type="caution">
    <text evidence="1">The sequence shown here is derived from an EMBL/GenBank/DDBJ whole genome shotgun (WGS) entry which is preliminary data.</text>
</comment>
<organism evidence="1 2">
    <name type="scientific">Fusarium decemcellulare</name>
    <dbReference type="NCBI Taxonomy" id="57161"/>
    <lineage>
        <taxon>Eukaryota</taxon>
        <taxon>Fungi</taxon>
        <taxon>Dikarya</taxon>
        <taxon>Ascomycota</taxon>
        <taxon>Pezizomycotina</taxon>
        <taxon>Sordariomycetes</taxon>
        <taxon>Hypocreomycetidae</taxon>
        <taxon>Hypocreales</taxon>
        <taxon>Nectriaceae</taxon>
        <taxon>Fusarium</taxon>
        <taxon>Fusarium decemcellulare species complex</taxon>
    </lineage>
</organism>
<proteinExistence type="predicted"/>
<name>A0ACC1RZY9_9HYPO</name>
<sequence>MPFPRGVQGCWLIWAGFFHGKVDLKSIALVSTLHGTQQPGQDVQTVGDSNINWHIAPAVESTGATCATILSESLSLRLFPVVSYENFRMGPVLAHNTNDPLTREDFDND</sequence>
<evidence type="ECO:0000313" key="1">
    <source>
        <dbReference type="EMBL" id="KAJ3529109.1"/>
    </source>
</evidence>
<dbReference type="Proteomes" id="UP001148629">
    <property type="component" value="Unassembled WGS sequence"/>
</dbReference>
<keyword evidence="2" id="KW-1185">Reference proteome</keyword>
<evidence type="ECO:0000313" key="2">
    <source>
        <dbReference type="Proteomes" id="UP001148629"/>
    </source>
</evidence>
<dbReference type="EMBL" id="JANRMS010001326">
    <property type="protein sequence ID" value="KAJ3529109.1"/>
    <property type="molecule type" value="Genomic_DNA"/>
</dbReference>
<gene>
    <name evidence="1" type="ORF">NM208_g9905</name>
</gene>
<protein>
    <submittedName>
        <fullName evidence="1">Uncharacterized protein</fullName>
    </submittedName>
</protein>
<reference evidence="1" key="1">
    <citation type="submission" date="2022-08" db="EMBL/GenBank/DDBJ databases">
        <title>Genome Sequence of Fusarium decemcellulare.</title>
        <authorList>
            <person name="Buettner E."/>
        </authorList>
    </citation>
    <scope>NUCLEOTIDE SEQUENCE</scope>
    <source>
        <strain evidence="1">Babe19</strain>
    </source>
</reference>